<keyword evidence="4" id="KW-1185">Reference proteome</keyword>
<protein>
    <recommendedName>
        <fullName evidence="2">Acb2/Tad1 hairpin domain-containing protein</fullName>
    </recommendedName>
</protein>
<dbReference type="InterPro" id="IPR056098">
    <property type="entry name" value="Acb2/Tad1_hairpin"/>
</dbReference>
<reference evidence="3 4" key="1">
    <citation type="submission" date="2015-08" db="EMBL/GenBank/DDBJ databases">
        <authorList>
            <person name="Babu N.S."/>
            <person name="Beckwith C.J."/>
            <person name="Beseler K.G."/>
            <person name="Brison A."/>
            <person name="Carone J.V."/>
            <person name="Caskin T.P."/>
            <person name="Diamond M."/>
            <person name="Durham M.E."/>
            <person name="Foxe J.M."/>
            <person name="Go M."/>
            <person name="Henderson B.A."/>
            <person name="Jones I.B."/>
            <person name="McGettigan J.A."/>
            <person name="Micheletti S.J."/>
            <person name="Nasrallah M.E."/>
            <person name="Ortiz D."/>
            <person name="Piller C.R."/>
            <person name="Privatt S.R."/>
            <person name="Schneider S.L."/>
            <person name="Sharp S."/>
            <person name="Smith T.C."/>
            <person name="Stanton J.D."/>
            <person name="Ullery H.E."/>
            <person name="Wilson R.J."/>
            <person name="Serrano M.G."/>
            <person name="Buck G."/>
            <person name="Lee V."/>
            <person name="Wang Y."/>
            <person name="Carvalho R."/>
            <person name="Voegtly L."/>
            <person name="Shi R."/>
            <person name="Duckworth R."/>
            <person name="Johnson A."/>
            <person name="Loviza R."/>
            <person name="Walstead R."/>
            <person name="Shah Z."/>
            <person name="Kiflezghi M."/>
            <person name="Wade K."/>
            <person name="Ball S.L."/>
            <person name="Bradley K.W."/>
            <person name="Asai D.J."/>
            <person name="Bowman C.A."/>
            <person name="Russell D.A."/>
            <person name="Pope W.H."/>
            <person name="Jacobs-Sera D."/>
            <person name="Hendrix R.W."/>
            <person name="Hatfull G.F."/>
        </authorList>
    </citation>
    <scope>NUCLEOTIDE SEQUENCE [LARGE SCALE GENOMIC DNA]</scope>
    <source>
        <strain evidence="3 4">DSM 27648</strain>
    </source>
</reference>
<keyword evidence="1" id="KW-0547">Nucleotide-binding</keyword>
<accession>A0A0K1PMY1</accession>
<dbReference type="RefSeq" id="WP_169927334.1">
    <property type="nucleotide sequence ID" value="NZ_CP012333.1"/>
</dbReference>
<organism evidence="3 4">
    <name type="scientific">Labilithrix luteola</name>
    <dbReference type="NCBI Taxonomy" id="1391654"/>
    <lineage>
        <taxon>Bacteria</taxon>
        <taxon>Pseudomonadati</taxon>
        <taxon>Myxococcota</taxon>
        <taxon>Polyangia</taxon>
        <taxon>Polyangiales</taxon>
        <taxon>Labilitrichaceae</taxon>
        <taxon>Labilithrix</taxon>
    </lineage>
</organism>
<sequence>MADFDPEYVFSHHPATPKKLEDYEAIHAGAKRFAEVILAHVPECSDRTAVLRLLREASMLACAAITLEGRLK</sequence>
<dbReference type="KEGG" id="llu:AKJ09_01564"/>
<name>A0A0K1PMY1_9BACT</name>
<dbReference type="GO" id="GO:0000166">
    <property type="term" value="F:nucleotide binding"/>
    <property type="evidence" value="ECO:0007669"/>
    <property type="project" value="UniProtKB-KW"/>
</dbReference>
<proteinExistence type="predicted"/>
<dbReference type="AlphaFoldDB" id="A0A0K1PMY1"/>
<dbReference type="Pfam" id="PF24729">
    <property type="entry name" value="Acb2_Tad1_hairpin"/>
    <property type="match status" value="1"/>
</dbReference>
<evidence type="ECO:0000313" key="4">
    <source>
        <dbReference type="Proteomes" id="UP000064967"/>
    </source>
</evidence>
<feature type="domain" description="Acb2/Tad1 hairpin" evidence="2">
    <location>
        <begin position="8"/>
        <end position="66"/>
    </location>
</feature>
<evidence type="ECO:0000313" key="3">
    <source>
        <dbReference type="EMBL" id="AKU94900.1"/>
    </source>
</evidence>
<gene>
    <name evidence="3" type="ORF">AKJ09_01564</name>
</gene>
<dbReference type="EMBL" id="CP012333">
    <property type="protein sequence ID" value="AKU94900.1"/>
    <property type="molecule type" value="Genomic_DNA"/>
</dbReference>
<evidence type="ECO:0000256" key="1">
    <source>
        <dbReference type="ARBA" id="ARBA00022741"/>
    </source>
</evidence>
<dbReference type="Proteomes" id="UP000064967">
    <property type="component" value="Chromosome"/>
</dbReference>
<evidence type="ECO:0000259" key="2">
    <source>
        <dbReference type="Pfam" id="PF24729"/>
    </source>
</evidence>